<dbReference type="OrthoDB" id="2113431at2759"/>
<evidence type="ECO:0000256" key="2">
    <source>
        <dbReference type="ARBA" id="ARBA00022692"/>
    </source>
</evidence>
<dbReference type="InParanoid" id="A0A2P6NPZ8"/>
<sequence length="463" mass="51122">MSDGCDANHLSITRIFLCGMVNFFRPVIHNPPVEIESQLQTFLGTIIASLEENKNTRLGLFAVTFYLLMMQMIGSGIVTPLVFGAIGNRPGRSSIQSSLSSAIIPSICLGFLFPSALMKLDPTVIGVELQSRLIAAWQPFPVYILISFFIFYHINRLIFSRDETSSGGLIFGRGKMPTLRRLYVFAFFLTLAAHVTSMHKLIMMRGLQGLSGAFVPSVAHGYGSTVPDVITGAQVFLQWDLIWSAAAAVLLSALTLTSGIVKVSVLFFLLSLASVIIGPGEHYDIDSDKSEHRSEESSMHHMWTLHRNGSSTVGRLKRRESASLLSEASPFYKNSLFYQPIFGNRNPKITRTHHLSATMFPGPVCSICCTIFSLWGALMLGVMALLYNAGYEKMYHAAIESAKQSVPPTEFDPHFAAVSSGIAALIYAIFFVLCGARYICLRGFKKRETFSFETAELELFTMV</sequence>
<dbReference type="AlphaFoldDB" id="A0A2P6NPZ8"/>
<evidence type="ECO:0000313" key="6">
    <source>
        <dbReference type="EMBL" id="PRP86034.1"/>
    </source>
</evidence>
<comment type="subcellular location">
    <subcellularLocation>
        <location evidence="1">Membrane</location>
    </subcellularLocation>
</comment>
<feature type="transmembrane region" description="Helical" evidence="5">
    <location>
        <begin position="182"/>
        <end position="202"/>
    </location>
</feature>
<feature type="transmembrane region" description="Helical" evidence="5">
    <location>
        <begin position="98"/>
        <end position="117"/>
    </location>
</feature>
<dbReference type="EMBL" id="MDYQ01000036">
    <property type="protein sequence ID" value="PRP86034.1"/>
    <property type="molecule type" value="Genomic_DNA"/>
</dbReference>
<name>A0A2P6NPZ8_9EUKA</name>
<dbReference type="Pfam" id="PF23489">
    <property type="entry name" value="V-ATPase_su_f"/>
    <property type="match status" value="1"/>
</dbReference>
<keyword evidence="3 5" id="KW-1133">Transmembrane helix</keyword>
<evidence type="ECO:0000256" key="5">
    <source>
        <dbReference type="SAM" id="Phobius"/>
    </source>
</evidence>
<comment type="caution">
    <text evidence="6">The sequence shown here is derived from an EMBL/GenBank/DDBJ whole genome shotgun (WGS) entry which is preliminary data.</text>
</comment>
<protein>
    <submittedName>
        <fullName evidence="6">Uncharacterized protein</fullName>
    </submittedName>
</protein>
<gene>
    <name evidence="6" type="ORF">PROFUN_05805</name>
</gene>
<keyword evidence="4 5" id="KW-0472">Membrane</keyword>
<feature type="transmembrane region" description="Helical" evidence="5">
    <location>
        <begin position="241"/>
        <end position="270"/>
    </location>
</feature>
<proteinExistence type="predicted"/>
<feature type="transmembrane region" description="Helical" evidence="5">
    <location>
        <begin position="415"/>
        <end position="440"/>
    </location>
</feature>
<keyword evidence="7" id="KW-1185">Reference proteome</keyword>
<feature type="transmembrane region" description="Helical" evidence="5">
    <location>
        <begin position="137"/>
        <end position="154"/>
    </location>
</feature>
<dbReference type="InterPro" id="IPR056552">
    <property type="entry name" value="Ribonucl_Kappa"/>
</dbReference>
<dbReference type="STRING" id="1890364.A0A2P6NPZ8"/>
<reference evidence="6 7" key="1">
    <citation type="journal article" date="2018" name="Genome Biol. Evol.">
        <title>Multiple Roots of Fruiting Body Formation in Amoebozoa.</title>
        <authorList>
            <person name="Hillmann F."/>
            <person name="Forbes G."/>
            <person name="Novohradska S."/>
            <person name="Ferling I."/>
            <person name="Riege K."/>
            <person name="Groth M."/>
            <person name="Westermann M."/>
            <person name="Marz M."/>
            <person name="Spaller T."/>
            <person name="Winckler T."/>
            <person name="Schaap P."/>
            <person name="Glockner G."/>
        </authorList>
    </citation>
    <scope>NUCLEOTIDE SEQUENCE [LARGE SCALE GENOMIC DNA]</scope>
    <source>
        <strain evidence="6 7">Jena</strain>
    </source>
</reference>
<organism evidence="6 7">
    <name type="scientific">Planoprotostelium fungivorum</name>
    <dbReference type="NCBI Taxonomy" id="1890364"/>
    <lineage>
        <taxon>Eukaryota</taxon>
        <taxon>Amoebozoa</taxon>
        <taxon>Evosea</taxon>
        <taxon>Variosea</taxon>
        <taxon>Cavosteliida</taxon>
        <taxon>Cavosteliaceae</taxon>
        <taxon>Planoprotostelium</taxon>
    </lineage>
</organism>
<feature type="transmembrane region" description="Helical" evidence="5">
    <location>
        <begin position="364"/>
        <end position="387"/>
    </location>
</feature>
<keyword evidence="2 5" id="KW-0812">Transmembrane</keyword>
<evidence type="ECO:0000256" key="3">
    <source>
        <dbReference type="ARBA" id="ARBA00022989"/>
    </source>
</evidence>
<evidence type="ECO:0000256" key="1">
    <source>
        <dbReference type="ARBA" id="ARBA00004370"/>
    </source>
</evidence>
<feature type="transmembrane region" description="Helical" evidence="5">
    <location>
        <begin position="60"/>
        <end position="86"/>
    </location>
</feature>
<evidence type="ECO:0000313" key="7">
    <source>
        <dbReference type="Proteomes" id="UP000241769"/>
    </source>
</evidence>
<dbReference type="Proteomes" id="UP000241769">
    <property type="component" value="Unassembled WGS sequence"/>
</dbReference>
<dbReference type="GO" id="GO:0016020">
    <property type="term" value="C:membrane"/>
    <property type="evidence" value="ECO:0007669"/>
    <property type="project" value="UniProtKB-SubCell"/>
</dbReference>
<evidence type="ECO:0000256" key="4">
    <source>
        <dbReference type="ARBA" id="ARBA00023136"/>
    </source>
</evidence>
<accession>A0A2P6NPZ8</accession>